<sequence length="415" mass="46199">MRTLPSEGWTSYDDWDYNGMKERIQATIDNINKAVLIRHAERIKGQKVVMSQPFSAGQYWICFELVSEDGSLVIARVRLPRHPDAPVARSEEDEAYAIACEITTMEFVKQRLPHIPVPHVYAYEAPGSQLAADAGAVYMLLEGLYGNTLQDVEPDICNLPATTQEHIMAQWTKVQAELATISCPQIGSICSISKTGNPVLGRLASSFGELEDPGPFSNAIDYFTAAANAAAGGPDSSAKLGAFVFRDIVRKTPLFRDGNGSYPFSHMDLGGQNILVDNRFNFVGIIDWEFAQTAPWEVNHYPMPFPLAETDVEGILKDPSHIAYRNVLKQDFSRRIYLQKFQEAEERLKAEGRFLGGSFVDTLTGTASKIYACFTTLGRHPQNDVNVIREMARLAFNLSNDEVEEYIRGIKQSTS</sequence>
<accession>A0A4V6DGF3</accession>
<evidence type="ECO:0000259" key="1">
    <source>
        <dbReference type="Pfam" id="PF01636"/>
    </source>
</evidence>
<dbReference type="AlphaFoldDB" id="A0A4V6DGF3"/>
<evidence type="ECO:0000313" key="3">
    <source>
        <dbReference type="Proteomes" id="UP000310108"/>
    </source>
</evidence>
<reference evidence="2 3" key="1">
    <citation type="journal article" date="2019" name="PLoS ONE">
        <title>Comparative genome analysis indicates high evolutionary potential of pathogenicity genes in Colletotrichum tanaceti.</title>
        <authorList>
            <person name="Lelwala R.V."/>
            <person name="Korhonen P.K."/>
            <person name="Young N.D."/>
            <person name="Scott J.B."/>
            <person name="Ades P.A."/>
            <person name="Gasser R.B."/>
            <person name="Taylor P.W.J."/>
        </authorList>
    </citation>
    <scope>NUCLEOTIDE SEQUENCE [LARGE SCALE GENOMIC DNA]</scope>
    <source>
        <strain evidence="2">BRIP57314</strain>
    </source>
</reference>
<proteinExistence type="predicted"/>
<gene>
    <name evidence="2" type="ORF">CTA1_13409</name>
</gene>
<dbReference type="OrthoDB" id="4816593at2759"/>
<dbReference type="Pfam" id="PF01636">
    <property type="entry name" value="APH"/>
    <property type="match status" value="1"/>
</dbReference>
<dbReference type="PANTHER" id="PTHR21310">
    <property type="entry name" value="AMINOGLYCOSIDE PHOSPHOTRANSFERASE-RELATED-RELATED"/>
    <property type="match status" value="1"/>
</dbReference>
<dbReference type="InterPro" id="IPR002575">
    <property type="entry name" value="Aminoglycoside_PTrfase"/>
</dbReference>
<dbReference type="SUPFAM" id="SSF56112">
    <property type="entry name" value="Protein kinase-like (PK-like)"/>
    <property type="match status" value="1"/>
</dbReference>
<name>A0A4V6DGF3_9PEZI</name>
<dbReference type="EMBL" id="PJEX01000232">
    <property type="protein sequence ID" value="TKW52556.1"/>
    <property type="molecule type" value="Genomic_DNA"/>
</dbReference>
<dbReference type="STRING" id="1306861.A0A4V6DGF3"/>
<organism evidence="2 3">
    <name type="scientific">Colletotrichum tanaceti</name>
    <dbReference type="NCBI Taxonomy" id="1306861"/>
    <lineage>
        <taxon>Eukaryota</taxon>
        <taxon>Fungi</taxon>
        <taxon>Dikarya</taxon>
        <taxon>Ascomycota</taxon>
        <taxon>Pezizomycotina</taxon>
        <taxon>Sordariomycetes</taxon>
        <taxon>Hypocreomycetidae</taxon>
        <taxon>Glomerellales</taxon>
        <taxon>Glomerellaceae</taxon>
        <taxon>Colletotrichum</taxon>
        <taxon>Colletotrichum destructivum species complex</taxon>
    </lineage>
</organism>
<comment type="caution">
    <text evidence="2">The sequence shown here is derived from an EMBL/GenBank/DDBJ whole genome shotgun (WGS) entry which is preliminary data.</text>
</comment>
<dbReference type="InterPro" id="IPR011009">
    <property type="entry name" value="Kinase-like_dom_sf"/>
</dbReference>
<protein>
    <recommendedName>
        <fullName evidence="1">Aminoglycoside phosphotransferase domain-containing protein</fullName>
    </recommendedName>
</protein>
<dbReference type="PANTHER" id="PTHR21310:SF37">
    <property type="entry name" value="AMINOGLYCOSIDE PHOSPHOTRANSFERASE DOMAIN-CONTAINING PROTEIN"/>
    <property type="match status" value="1"/>
</dbReference>
<evidence type="ECO:0000313" key="2">
    <source>
        <dbReference type="EMBL" id="TKW52556.1"/>
    </source>
</evidence>
<keyword evidence="3" id="KW-1185">Reference proteome</keyword>
<dbReference type="InterPro" id="IPR051678">
    <property type="entry name" value="AGP_Transferase"/>
</dbReference>
<dbReference type="Proteomes" id="UP000310108">
    <property type="component" value="Unassembled WGS sequence"/>
</dbReference>
<feature type="domain" description="Aminoglycoside phosphotransferase" evidence="1">
    <location>
        <begin position="93"/>
        <end position="295"/>
    </location>
</feature>